<accession>A0A345CQN5</accession>
<dbReference type="RefSeq" id="WP_233478480.1">
    <property type="nucleotide sequence ID" value="NZ_CP013970.1"/>
</dbReference>
<feature type="compositionally biased region" description="Low complexity" evidence="1">
    <location>
        <begin position="50"/>
        <end position="63"/>
    </location>
</feature>
<evidence type="ECO:0000256" key="1">
    <source>
        <dbReference type="SAM" id="MobiDB-lite"/>
    </source>
</evidence>
<dbReference type="AlphaFoldDB" id="A0A345CQN5"/>
<proteinExistence type="predicted"/>
<organism evidence="2 3">
    <name type="scientific">Erwinia tracheiphila</name>
    <dbReference type="NCBI Taxonomy" id="65700"/>
    <lineage>
        <taxon>Bacteria</taxon>
        <taxon>Pseudomonadati</taxon>
        <taxon>Pseudomonadota</taxon>
        <taxon>Gammaproteobacteria</taxon>
        <taxon>Enterobacterales</taxon>
        <taxon>Erwiniaceae</taxon>
        <taxon>Erwinia</taxon>
    </lineage>
</organism>
<sequence>MVNKINSVGDVAAAHRVSGSEPEPMRMDAAHGQQARPPLDSPSNLRLRAAPDAPVAAPGDATPSVSAATAPQQNQPESVNPITLFAKMMTGTLALLAGHRVASYPGDFAKDPGGTLWAAINLAQRATPEHLQAGNQSVINHFGRYIPENSPCFSARMEISHNLPPNVQGRWNPNKSLVELSNNIQLQIPPGDVAAHEFIHCYTHPNFKARNKNNPSWRAMNEGLTSRLTDKVPTTGKFWHSGKKDAYHTFTLSSGKSWTQAASDVENKVGEETLLRAFFSGDDDAIRKVSTAAAQVYPQVASQRTESQMWLVGQMRGSQQLAECYAGALLSAGQPLPHSWTKNMLPVLNYADIPKDKAVLMQQQASESKKRMGDIFDAAFFASDTKTQKTALGMLREDLIMHWKPVL</sequence>
<dbReference type="Proteomes" id="UP000264980">
    <property type="component" value="Chromosome"/>
</dbReference>
<feature type="compositionally biased region" description="Polar residues" evidence="1">
    <location>
        <begin position="64"/>
        <end position="76"/>
    </location>
</feature>
<dbReference type="EMBL" id="CP013970">
    <property type="protein sequence ID" value="AXF75752.1"/>
    <property type="molecule type" value="Genomic_DNA"/>
</dbReference>
<evidence type="ECO:0000313" key="2">
    <source>
        <dbReference type="EMBL" id="AXF75752.1"/>
    </source>
</evidence>
<feature type="region of interest" description="Disordered" evidence="1">
    <location>
        <begin position="1"/>
        <end position="76"/>
    </location>
</feature>
<evidence type="ECO:0000313" key="3">
    <source>
        <dbReference type="Proteomes" id="UP000264980"/>
    </source>
</evidence>
<gene>
    <name evidence="2" type="ORF">AV903_06015</name>
</gene>
<protein>
    <submittedName>
        <fullName evidence="2">Type III effector</fullName>
    </submittedName>
</protein>
<name>A0A345CQN5_9GAMM</name>
<reference evidence="2 3" key="1">
    <citation type="submission" date="2016-01" db="EMBL/GenBank/DDBJ databases">
        <authorList>
            <person name="Oliw E.H."/>
        </authorList>
    </citation>
    <scope>NUCLEOTIDE SEQUENCE [LARGE SCALE GENOMIC DNA]</scope>
    <source>
        <strain evidence="2 3">MDcuke</strain>
    </source>
</reference>